<dbReference type="Proteomes" id="UP000095284">
    <property type="component" value="Unplaced"/>
</dbReference>
<dbReference type="GO" id="GO:0008270">
    <property type="term" value="F:zinc ion binding"/>
    <property type="evidence" value="ECO:0007669"/>
    <property type="project" value="UniProtKB-KW"/>
</dbReference>
<evidence type="ECO:0000256" key="2">
    <source>
        <dbReference type="ARBA" id="ARBA00005993"/>
    </source>
</evidence>
<keyword evidence="8 12" id="KW-0804">Transcription</keyword>
<feature type="region of interest" description="Disordered" evidence="13">
    <location>
        <begin position="91"/>
        <end position="129"/>
    </location>
</feature>
<evidence type="ECO:0000256" key="6">
    <source>
        <dbReference type="ARBA" id="ARBA00023015"/>
    </source>
</evidence>
<feature type="compositionally biased region" description="Polar residues" evidence="13">
    <location>
        <begin position="99"/>
        <end position="118"/>
    </location>
</feature>
<dbReference type="AlphaFoldDB" id="A0A1I7S322"/>
<evidence type="ECO:0000259" key="14">
    <source>
        <dbReference type="PROSITE" id="PS51030"/>
    </source>
</evidence>
<dbReference type="CDD" id="cd06960">
    <property type="entry name" value="NR_DBD_HNF4A"/>
    <property type="match status" value="1"/>
</dbReference>
<dbReference type="SUPFAM" id="SSF57716">
    <property type="entry name" value="Glucocorticoid receptor-like (DNA-binding domain)"/>
    <property type="match status" value="1"/>
</dbReference>
<dbReference type="PRINTS" id="PR00047">
    <property type="entry name" value="STROIDFINGER"/>
</dbReference>
<dbReference type="PROSITE" id="PS00031">
    <property type="entry name" value="NUCLEAR_REC_DBD_1"/>
    <property type="match status" value="1"/>
</dbReference>
<dbReference type="PANTHER" id="PTHR47519:SF3">
    <property type="entry name" value="NUCLEAR HORMONE RECEPTOR FAMILY MEMBER NHR-5"/>
    <property type="match status" value="1"/>
</dbReference>
<evidence type="ECO:0000256" key="11">
    <source>
        <dbReference type="ARBA" id="ARBA00037512"/>
    </source>
</evidence>
<dbReference type="PROSITE" id="PS51030">
    <property type="entry name" value="NUCLEAR_REC_DBD_2"/>
    <property type="match status" value="1"/>
</dbReference>
<dbReference type="WBParaSite" id="BXY_0740200.1">
    <property type="protein sequence ID" value="BXY_0740200.1"/>
    <property type="gene ID" value="BXY_0740200"/>
</dbReference>
<keyword evidence="10 12" id="KW-0539">Nucleus</keyword>
<evidence type="ECO:0000313" key="16">
    <source>
        <dbReference type="Proteomes" id="UP000095284"/>
    </source>
</evidence>
<feature type="domain" description="Nuclear receptor" evidence="14">
    <location>
        <begin position="17"/>
        <end position="92"/>
    </location>
</feature>
<dbReference type="Pfam" id="PF00105">
    <property type="entry name" value="zf-C4"/>
    <property type="match status" value="1"/>
</dbReference>
<evidence type="ECO:0000256" key="10">
    <source>
        <dbReference type="ARBA" id="ARBA00023242"/>
    </source>
</evidence>
<protein>
    <recommendedName>
        <fullName evidence="18">Nuclear receptor domain-containing protein</fullName>
    </recommendedName>
</protein>
<organism evidence="16 17">
    <name type="scientific">Bursaphelenchus xylophilus</name>
    <name type="common">Pinewood nematode worm</name>
    <name type="synonym">Aphelenchoides xylophilus</name>
    <dbReference type="NCBI Taxonomy" id="6326"/>
    <lineage>
        <taxon>Eukaryota</taxon>
        <taxon>Metazoa</taxon>
        <taxon>Ecdysozoa</taxon>
        <taxon>Nematoda</taxon>
        <taxon>Chromadorea</taxon>
        <taxon>Rhabditida</taxon>
        <taxon>Tylenchina</taxon>
        <taxon>Tylenchomorpha</taxon>
        <taxon>Aphelenchoidea</taxon>
        <taxon>Aphelenchoididae</taxon>
        <taxon>Bursaphelenchus</taxon>
    </lineage>
</organism>
<keyword evidence="9 12" id="KW-0675">Receptor</keyword>
<name>A0A1I7S322_BURXY</name>
<comment type="subcellular location">
    <subcellularLocation>
        <location evidence="1 12">Nucleus</location>
    </subcellularLocation>
</comment>
<evidence type="ECO:0000256" key="1">
    <source>
        <dbReference type="ARBA" id="ARBA00004123"/>
    </source>
</evidence>
<evidence type="ECO:0000256" key="4">
    <source>
        <dbReference type="ARBA" id="ARBA00022771"/>
    </source>
</evidence>
<dbReference type="SMART" id="SM00399">
    <property type="entry name" value="ZnF_C4"/>
    <property type="match status" value="1"/>
</dbReference>
<dbReference type="InterPro" id="IPR013088">
    <property type="entry name" value="Znf_NHR/GATA"/>
</dbReference>
<proteinExistence type="inferred from homology"/>
<dbReference type="InterPro" id="IPR052496">
    <property type="entry name" value="Orphan_Nuclear_Rcpt"/>
</dbReference>
<dbReference type="InterPro" id="IPR001628">
    <property type="entry name" value="Znf_hrmn_rcpt"/>
</dbReference>
<dbReference type="PROSITE" id="PS51843">
    <property type="entry name" value="NR_LBD"/>
    <property type="match status" value="1"/>
</dbReference>
<evidence type="ECO:0000256" key="8">
    <source>
        <dbReference type="ARBA" id="ARBA00023163"/>
    </source>
</evidence>
<reference evidence="17" key="1">
    <citation type="submission" date="2016-11" db="UniProtKB">
        <authorList>
            <consortium name="WormBaseParasite"/>
        </authorList>
    </citation>
    <scope>IDENTIFICATION</scope>
</reference>
<dbReference type="Gene3D" id="3.30.50.10">
    <property type="entry name" value="Erythroid Transcription Factor GATA-1, subunit A"/>
    <property type="match status" value="1"/>
</dbReference>
<dbReference type="GO" id="GO:0003700">
    <property type="term" value="F:DNA-binding transcription factor activity"/>
    <property type="evidence" value="ECO:0007669"/>
    <property type="project" value="InterPro"/>
</dbReference>
<dbReference type="InterPro" id="IPR035500">
    <property type="entry name" value="NHR-like_dom_sf"/>
</dbReference>
<dbReference type="Pfam" id="PF00104">
    <property type="entry name" value="Hormone_recep"/>
    <property type="match status" value="1"/>
</dbReference>
<evidence type="ECO:0008006" key="18">
    <source>
        <dbReference type="Google" id="ProtNLM"/>
    </source>
</evidence>
<dbReference type="PRINTS" id="PR00398">
    <property type="entry name" value="STRDHORMONER"/>
</dbReference>
<keyword evidence="6 12" id="KW-0805">Transcription regulation</keyword>
<sequence length="557" mass="62428">MASPETPPENSQSNSALLTCVVCGDEGAKTHYGITSCLGCKGFFRRALKKADQYECLNDNKCVINKDGRNSCRACRFQKCLKAGMDPGAVRPDRDFTGKQHNLRTSQPNHSKNKSIQTKPKCPESKEERWKKLPVEIRTTIMSLLNIEATVIGGDTTKDPSELYPLNINSIRDIISDPSKLKGMRTEMRYEPYRMAKNEELLGVVSRRLVAVVDWVESLADLMGGLEIEDKISLVKSGFGPLMLFKNAARTAMVTDKEDILCVCNFSYVPRNMAIAYGDAYHLDNGLVARILDEIVTPLRRLRITDEEVVCISAITVLNPMARGISEVGADKVMTLRNKIQETLFIVIKDINEEKNASLRFGNLLFFIPILTSLANIVNENIRFAQTFSSLGRIPMLISLFGCFPVEPFLEETPKVICKSVETQTDSLPPKKKTLKRRLPSSLTNPVENDRTQEFRLLQPPCSYTLTEMFDDRINANLKKQKPQTSNYYTAPPIYISRNEMDKKVITSDSIYTLKRHGSGILSAENESSIARSDVDRPGQSPSTSNISKKFSNSVQL</sequence>
<evidence type="ECO:0000256" key="5">
    <source>
        <dbReference type="ARBA" id="ARBA00022833"/>
    </source>
</evidence>
<accession>A0A1I7S322</accession>
<dbReference type="FunFam" id="3.30.50.10:FF:000030">
    <property type="entry name" value="Nuclear Hormone Receptor family"/>
    <property type="match status" value="1"/>
</dbReference>
<feature type="region of interest" description="Disordered" evidence="13">
    <location>
        <begin position="523"/>
        <end position="557"/>
    </location>
</feature>
<dbReference type="SUPFAM" id="SSF48508">
    <property type="entry name" value="Nuclear receptor ligand-binding domain"/>
    <property type="match status" value="1"/>
</dbReference>
<keyword evidence="3 12" id="KW-0479">Metal-binding</keyword>
<evidence type="ECO:0000256" key="3">
    <source>
        <dbReference type="ARBA" id="ARBA00022723"/>
    </source>
</evidence>
<evidence type="ECO:0000256" key="9">
    <source>
        <dbReference type="ARBA" id="ARBA00023170"/>
    </source>
</evidence>
<evidence type="ECO:0000256" key="12">
    <source>
        <dbReference type="RuleBase" id="RU004334"/>
    </source>
</evidence>
<comment type="similarity">
    <text evidence="2 12">Belongs to the nuclear hormone receptor family.</text>
</comment>
<keyword evidence="7 12" id="KW-0238">DNA-binding</keyword>
<dbReference type="SMART" id="SM00430">
    <property type="entry name" value="HOLI"/>
    <property type="match status" value="1"/>
</dbReference>
<evidence type="ECO:0000256" key="7">
    <source>
        <dbReference type="ARBA" id="ARBA00023125"/>
    </source>
</evidence>
<evidence type="ECO:0000256" key="13">
    <source>
        <dbReference type="SAM" id="MobiDB-lite"/>
    </source>
</evidence>
<feature type="region of interest" description="Disordered" evidence="13">
    <location>
        <begin position="426"/>
        <end position="446"/>
    </location>
</feature>
<evidence type="ECO:0000313" key="17">
    <source>
        <dbReference type="WBParaSite" id="BXY_0740200.1"/>
    </source>
</evidence>
<dbReference type="CDD" id="cd06157">
    <property type="entry name" value="NR_LBD"/>
    <property type="match status" value="1"/>
</dbReference>
<feature type="compositionally biased region" description="Basic residues" evidence="13">
    <location>
        <begin position="430"/>
        <end position="439"/>
    </location>
</feature>
<dbReference type="InterPro" id="IPR001723">
    <property type="entry name" value="Nuclear_hrmn_rcpt"/>
</dbReference>
<keyword evidence="4 12" id="KW-0863">Zinc-finger</keyword>
<dbReference type="eggNOG" id="KOG3575">
    <property type="taxonomic scope" value="Eukaryota"/>
</dbReference>
<feature type="compositionally biased region" description="Polar residues" evidence="13">
    <location>
        <begin position="540"/>
        <end position="557"/>
    </location>
</feature>
<dbReference type="Gene3D" id="1.10.565.10">
    <property type="entry name" value="Retinoid X Receptor"/>
    <property type="match status" value="1"/>
</dbReference>
<dbReference type="PANTHER" id="PTHR47519">
    <property type="entry name" value="NUCLEAR HORMONE RECEPTOR FAMILY MEMBER NHR-31-RELATED"/>
    <property type="match status" value="1"/>
</dbReference>
<dbReference type="InterPro" id="IPR000536">
    <property type="entry name" value="Nucl_hrmn_rcpt_lig-bd"/>
</dbReference>
<evidence type="ECO:0000259" key="15">
    <source>
        <dbReference type="PROSITE" id="PS51843"/>
    </source>
</evidence>
<comment type="function">
    <text evidence="11">Orphan nuclear receptor.</text>
</comment>
<dbReference type="InterPro" id="IPR049636">
    <property type="entry name" value="HNF4-like_DBD"/>
</dbReference>
<feature type="domain" description="NR LBD" evidence="15">
    <location>
        <begin position="136"/>
        <end position="404"/>
    </location>
</feature>
<dbReference type="GO" id="GO:0000978">
    <property type="term" value="F:RNA polymerase II cis-regulatory region sequence-specific DNA binding"/>
    <property type="evidence" value="ECO:0007669"/>
    <property type="project" value="InterPro"/>
</dbReference>
<dbReference type="GO" id="GO:0005634">
    <property type="term" value="C:nucleus"/>
    <property type="evidence" value="ECO:0007669"/>
    <property type="project" value="UniProtKB-SubCell"/>
</dbReference>
<keyword evidence="5 12" id="KW-0862">Zinc</keyword>